<evidence type="ECO:0000256" key="8">
    <source>
        <dbReference type="SAM" id="SignalP"/>
    </source>
</evidence>
<evidence type="ECO:0000256" key="5">
    <source>
        <dbReference type="ARBA" id="ARBA00023136"/>
    </source>
</evidence>
<feature type="signal peptide" evidence="8">
    <location>
        <begin position="1"/>
        <end position="24"/>
    </location>
</feature>
<dbReference type="PROSITE" id="PS52016">
    <property type="entry name" value="TONB_DEPENDENT_REC_3"/>
    <property type="match status" value="1"/>
</dbReference>
<organism evidence="10 11">
    <name type="scientific">Pedobacter alpinus</name>
    <dbReference type="NCBI Taxonomy" id="1590643"/>
    <lineage>
        <taxon>Bacteria</taxon>
        <taxon>Pseudomonadati</taxon>
        <taxon>Bacteroidota</taxon>
        <taxon>Sphingobacteriia</taxon>
        <taxon>Sphingobacteriales</taxon>
        <taxon>Sphingobacteriaceae</taxon>
        <taxon>Pedobacter</taxon>
    </lineage>
</organism>
<keyword evidence="3 7" id="KW-1134">Transmembrane beta strand</keyword>
<keyword evidence="2 7" id="KW-0813">Transport</keyword>
<evidence type="ECO:0000313" key="11">
    <source>
        <dbReference type="Proteomes" id="UP001597546"/>
    </source>
</evidence>
<evidence type="ECO:0000256" key="7">
    <source>
        <dbReference type="PROSITE-ProRule" id="PRU01360"/>
    </source>
</evidence>
<dbReference type="RefSeq" id="WP_379044540.1">
    <property type="nucleotide sequence ID" value="NZ_JBHSKW010000042.1"/>
</dbReference>
<keyword evidence="8" id="KW-0732">Signal</keyword>
<evidence type="ECO:0000256" key="1">
    <source>
        <dbReference type="ARBA" id="ARBA00004571"/>
    </source>
</evidence>
<dbReference type="Pfam" id="PF13715">
    <property type="entry name" value="CarbopepD_reg_2"/>
    <property type="match status" value="1"/>
</dbReference>
<dbReference type="Gene3D" id="2.60.40.1120">
    <property type="entry name" value="Carboxypeptidase-like, regulatory domain"/>
    <property type="match status" value="1"/>
</dbReference>
<evidence type="ECO:0000256" key="2">
    <source>
        <dbReference type="ARBA" id="ARBA00022448"/>
    </source>
</evidence>
<dbReference type="PANTHER" id="PTHR40980">
    <property type="entry name" value="PLUG DOMAIN-CONTAINING PROTEIN"/>
    <property type="match status" value="1"/>
</dbReference>
<dbReference type="PANTHER" id="PTHR40980:SF5">
    <property type="entry name" value="TONB-DEPENDENT RECEPTOR"/>
    <property type="match status" value="1"/>
</dbReference>
<evidence type="ECO:0000256" key="3">
    <source>
        <dbReference type="ARBA" id="ARBA00022452"/>
    </source>
</evidence>
<protein>
    <submittedName>
        <fullName evidence="10">Carboxypeptidase-like regulatory domain-containing protein</fullName>
    </submittedName>
</protein>
<evidence type="ECO:0000256" key="6">
    <source>
        <dbReference type="ARBA" id="ARBA00023237"/>
    </source>
</evidence>
<evidence type="ECO:0000313" key="10">
    <source>
        <dbReference type="EMBL" id="MFD2730772.1"/>
    </source>
</evidence>
<feature type="domain" description="TonB-dependent receptor plug" evidence="9">
    <location>
        <begin position="135"/>
        <end position="234"/>
    </location>
</feature>
<dbReference type="Gene3D" id="2.170.130.10">
    <property type="entry name" value="TonB-dependent receptor, plug domain"/>
    <property type="match status" value="1"/>
</dbReference>
<comment type="subcellular location">
    <subcellularLocation>
        <location evidence="1 7">Cell outer membrane</location>
        <topology evidence="1 7">Multi-pass membrane protein</topology>
    </subcellularLocation>
</comment>
<accession>A0ABW5TP62</accession>
<comment type="similarity">
    <text evidence="7">Belongs to the TonB-dependent receptor family.</text>
</comment>
<dbReference type="InterPro" id="IPR008969">
    <property type="entry name" value="CarboxyPept-like_regulatory"/>
</dbReference>
<dbReference type="SUPFAM" id="SSF56935">
    <property type="entry name" value="Porins"/>
    <property type="match status" value="1"/>
</dbReference>
<dbReference type="Pfam" id="PF07715">
    <property type="entry name" value="Plug"/>
    <property type="match status" value="1"/>
</dbReference>
<evidence type="ECO:0000259" key="9">
    <source>
        <dbReference type="Pfam" id="PF07715"/>
    </source>
</evidence>
<dbReference type="Proteomes" id="UP001597546">
    <property type="component" value="Unassembled WGS sequence"/>
</dbReference>
<keyword evidence="6 7" id="KW-0998">Cell outer membrane</keyword>
<dbReference type="InterPro" id="IPR037066">
    <property type="entry name" value="Plug_dom_sf"/>
</dbReference>
<keyword evidence="11" id="KW-1185">Reference proteome</keyword>
<proteinExistence type="inferred from homology"/>
<feature type="chain" id="PRO_5046952261" evidence="8">
    <location>
        <begin position="25"/>
        <end position="931"/>
    </location>
</feature>
<sequence length="931" mass="102436">MKKKIQSFFIISSTLIFFSLSGFAQNGSIRGKVIDKAFAEALIGVSVGIEGTSQGVSTDVNGMYNLTNLKPGKYSLIFRYLGYQPKQVTDVVVTNGGATVLNVTLDETSKQSLNEVVVTAKANRENETALLVERKNATIVVQKIGALELSRKGVSNVGEGVSKISGVSVVGNKAVFVRGLGDRYNNATLNGLPIPSTNPDVKLIPLDLFPTSIVKNISVVKSYTSQFYGDFSGGSIDIVTKDYPETSFLKVSLSSGYNSITTGSRFLQTNPSTKSFFGFSGGDRKLPAFVESTQGYDSFTNGNNENPGFATPWSPQIKTAPVNNGISISGGNLYKFNDGKELGFLANASFKNEYRYFEGVSALFNAQQSPRYLYDTETFIYNTNTSGLFNLYYKHSAKATYNFTGLFVNDANDGIYDNTGFQFDLGDISGRRNTYIQNTLLSGQLNSNYKLSERSALVWAFGYTKTTGNTPDRTQNTFRNVNGNSFFVTDAVSNNHKFFADLDDSELSGKVEFDIKSKSEEKAFKSVQFGLNGRFKDRVFDARQIDTKIALTDNVDPNKVDATLTGDNLGDGNTAGTFKYTESYYAPNNYRADLLIAAPYANFNLEWNKTILLTAGLRVEASTQNIFYKDGGATLSAPFKQKQLTNLDFLPGATLKFINSEKSNFLLAASRTISRPLFVEVAPFRLNTAAATAEIQGNTQLVNSANYNLDLKYEIYPSNGELFAVSLFGKYIQNPIELAQVNSSDDLFSYINTDEAVVTGIEVEANRNLGSLVQSESKIIKNMSVGFNASYLYTQIKIDPNKIAEKGVAINPTNLKRPLFGASPYLVNVDFSYKKDWSKDANTMFTVAYNVFGKRLFVAGSQGAGDIYEMPVNTLDFVMNTKFNKKVGLDLTFGNILNPDIIYNQEYSTNDLTFSNIKRGFNVGLNLNYTF</sequence>
<dbReference type="InterPro" id="IPR036942">
    <property type="entry name" value="Beta-barrel_TonB_sf"/>
</dbReference>
<keyword evidence="4 7" id="KW-0812">Transmembrane</keyword>
<dbReference type="InterPro" id="IPR012910">
    <property type="entry name" value="Plug_dom"/>
</dbReference>
<dbReference type="EMBL" id="JBHULV010000008">
    <property type="protein sequence ID" value="MFD2730772.1"/>
    <property type="molecule type" value="Genomic_DNA"/>
</dbReference>
<name>A0ABW5TP62_9SPHI</name>
<comment type="caution">
    <text evidence="10">The sequence shown here is derived from an EMBL/GenBank/DDBJ whole genome shotgun (WGS) entry which is preliminary data.</text>
</comment>
<dbReference type="Gene3D" id="2.40.170.20">
    <property type="entry name" value="TonB-dependent receptor, beta-barrel domain"/>
    <property type="match status" value="1"/>
</dbReference>
<dbReference type="SUPFAM" id="SSF49464">
    <property type="entry name" value="Carboxypeptidase regulatory domain-like"/>
    <property type="match status" value="1"/>
</dbReference>
<dbReference type="InterPro" id="IPR039426">
    <property type="entry name" value="TonB-dep_rcpt-like"/>
</dbReference>
<gene>
    <name evidence="10" type="ORF">ACFSSE_03575</name>
</gene>
<keyword evidence="5 7" id="KW-0472">Membrane</keyword>
<evidence type="ECO:0000256" key="4">
    <source>
        <dbReference type="ARBA" id="ARBA00022692"/>
    </source>
</evidence>
<reference evidence="11" key="1">
    <citation type="journal article" date="2019" name="Int. J. Syst. Evol. Microbiol.">
        <title>The Global Catalogue of Microorganisms (GCM) 10K type strain sequencing project: providing services to taxonomists for standard genome sequencing and annotation.</title>
        <authorList>
            <consortium name="The Broad Institute Genomics Platform"/>
            <consortium name="The Broad Institute Genome Sequencing Center for Infectious Disease"/>
            <person name="Wu L."/>
            <person name="Ma J."/>
        </authorList>
    </citation>
    <scope>NUCLEOTIDE SEQUENCE [LARGE SCALE GENOMIC DNA]</scope>
    <source>
        <strain evidence="11">KCTC 42456</strain>
    </source>
</reference>